<reference evidence="8 9" key="1">
    <citation type="submission" date="2019-09" db="EMBL/GenBank/DDBJ databases">
        <title>Bird 10,000 Genomes (B10K) Project - Family phase.</title>
        <authorList>
            <person name="Zhang G."/>
        </authorList>
    </citation>
    <scope>NUCLEOTIDE SEQUENCE [LARGE SCALE GENOMIC DNA]</scope>
    <source>
        <strain evidence="8">OUT-0002</strain>
    </source>
</reference>
<evidence type="ECO:0000256" key="1">
    <source>
        <dbReference type="ARBA" id="ARBA00004370"/>
    </source>
</evidence>
<evidence type="ECO:0000256" key="4">
    <source>
        <dbReference type="ARBA" id="ARBA00022889"/>
    </source>
</evidence>
<feature type="non-terminal residue" evidence="8">
    <location>
        <position position="1"/>
    </location>
</feature>
<evidence type="ECO:0000256" key="2">
    <source>
        <dbReference type="ARBA" id="ARBA00011016"/>
    </source>
</evidence>
<sequence>ATAVIERYTGMGSALNKTALVAIGNRYLCILNATDLRKIDPISLNMSSLDPSNCSQLTKDILYAKAKQTYSKERYSHSYYKMIVPYLGGAPAEDLRALSQEDVKMNISTLMKLRRDTLMSLTPSEVQGLLGQMNLPDLKAWEYISPIREWIRMQQQSDLDKLGIGLTGGIPVGYINIVTPKFDQPSSAPPGAVAMLLHLLPALLITFLTMSVL</sequence>
<evidence type="ECO:0000256" key="6">
    <source>
        <dbReference type="ARBA" id="ARBA00023180"/>
    </source>
</evidence>
<keyword evidence="4" id="KW-0130">Cell adhesion</keyword>
<dbReference type="InterPro" id="IPR010335">
    <property type="entry name" value="Mesothelin"/>
</dbReference>
<name>A0A7L3NY74_9AVES</name>
<proteinExistence type="inferred from homology"/>
<protein>
    <submittedName>
        <fullName evidence="8">MSLN protein</fullName>
    </submittedName>
</protein>
<keyword evidence="7" id="KW-1133">Transmembrane helix</keyword>
<accession>A0A7L3NY74</accession>
<organism evidence="8 9">
    <name type="scientific">Oreotrochilus melanogaster</name>
    <dbReference type="NCBI Taxonomy" id="689266"/>
    <lineage>
        <taxon>Eukaryota</taxon>
        <taxon>Metazoa</taxon>
        <taxon>Chordata</taxon>
        <taxon>Craniata</taxon>
        <taxon>Vertebrata</taxon>
        <taxon>Euteleostomi</taxon>
        <taxon>Archelosauria</taxon>
        <taxon>Archosauria</taxon>
        <taxon>Dinosauria</taxon>
        <taxon>Saurischia</taxon>
        <taxon>Theropoda</taxon>
        <taxon>Coelurosauria</taxon>
        <taxon>Aves</taxon>
        <taxon>Neognathae</taxon>
        <taxon>Neoaves</taxon>
        <taxon>Strisores</taxon>
        <taxon>Apodiformes</taxon>
        <taxon>Trochilidae</taxon>
        <taxon>Oreotrochilus</taxon>
    </lineage>
</organism>
<feature type="non-terminal residue" evidence="8">
    <location>
        <position position="213"/>
    </location>
</feature>
<dbReference type="Proteomes" id="UP000579904">
    <property type="component" value="Unassembled WGS sequence"/>
</dbReference>
<evidence type="ECO:0000256" key="7">
    <source>
        <dbReference type="SAM" id="Phobius"/>
    </source>
</evidence>
<dbReference type="AlphaFoldDB" id="A0A7L3NY74"/>
<keyword evidence="6" id="KW-0325">Glycoprotein</keyword>
<comment type="caution">
    <text evidence="8">The sequence shown here is derived from an EMBL/GenBank/DDBJ whole genome shotgun (WGS) entry which is preliminary data.</text>
</comment>
<evidence type="ECO:0000313" key="9">
    <source>
        <dbReference type="Proteomes" id="UP000579904"/>
    </source>
</evidence>
<dbReference type="OrthoDB" id="9329195at2759"/>
<dbReference type="PANTHER" id="PTHR23412">
    <property type="entry name" value="STEREOCILIN RELATED"/>
    <property type="match status" value="1"/>
</dbReference>
<evidence type="ECO:0000256" key="5">
    <source>
        <dbReference type="ARBA" id="ARBA00023136"/>
    </source>
</evidence>
<keyword evidence="5 7" id="KW-0472">Membrane</keyword>
<comment type="similarity">
    <text evidence="2">Belongs to the mesothelin family.</text>
</comment>
<feature type="transmembrane region" description="Helical" evidence="7">
    <location>
        <begin position="162"/>
        <end position="179"/>
    </location>
</feature>
<evidence type="ECO:0000313" key="8">
    <source>
        <dbReference type="EMBL" id="NXU82121.1"/>
    </source>
</evidence>
<gene>
    <name evidence="8" type="primary">Msln_1</name>
    <name evidence="8" type="ORF">OREMEL_R08498</name>
</gene>
<dbReference type="InterPro" id="IPR026664">
    <property type="entry name" value="Stereocilin-rel"/>
</dbReference>
<keyword evidence="3" id="KW-0732">Signal</keyword>
<dbReference type="EMBL" id="VZUB01055873">
    <property type="protein sequence ID" value="NXU82121.1"/>
    <property type="molecule type" value="Genomic_DNA"/>
</dbReference>
<feature type="transmembrane region" description="Helical" evidence="7">
    <location>
        <begin position="191"/>
        <end position="212"/>
    </location>
</feature>
<keyword evidence="7" id="KW-0812">Transmembrane</keyword>
<dbReference type="GO" id="GO:0007160">
    <property type="term" value="P:cell-matrix adhesion"/>
    <property type="evidence" value="ECO:0007669"/>
    <property type="project" value="TreeGrafter"/>
</dbReference>
<dbReference type="GO" id="GO:0016020">
    <property type="term" value="C:membrane"/>
    <property type="evidence" value="ECO:0007669"/>
    <property type="project" value="UniProtKB-SubCell"/>
</dbReference>
<keyword evidence="9" id="KW-1185">Reference proteome</keyword>
<dbReference type="GO" id="GO:0009986">
    <property type="term" value="C:cell surface"/>
    <property type="evidence" value="ECO:0007669"/>
    <property type="project" value="TreeGrafter"/>
</dbReference>
<evidence type="ECO:0000256" key="3">
    <source>
        <dbReference type="ARBA" id="ARBA00022729"/>
    </source>
</evidence>
<comment type="subcellular location">
    <subcellularLocation>
        <location evidence="1">Membrane</location>
    </subcellularLocation>
</comment>
<dbReference type="PANTHER" id="PTHR23412:SF6">
    <property type="entry name" value="MESOTHELIN"/>
    <property type="match status" value="1"/>
</dbReference>
<dbReference type="Pfam" id="PF06060">
    <property type="entry name" value="Mesothelin"/>
    <property type="match status" value="1"/>
</dbReference>